<comment type="caution">
    <text evidence="2">The sequence shown here is derived from an EMBL/GenBank/DDBJ whole genome shotgun (WGS) entry which is preliminary data.</text>
</comment>
<dbReference type="CDD" id="cd00093">
    <property type="entry name" value="HTH_XRE"/>
    <property type="match status" value="1"/>
</dbReference>
<sequence length="749" mass="80258">MTGPTSFGALLRGHRHNAGMTLEELSEASGVSVRAISDMELGHSRRPQRRTVASIADALRLAPDDHAALIAAARGGSPAAAPGARDHIGLLEPPRTVWDFTGRPAELTWIAQLTAQGGATIGVVSGPPGAGKTALAVHAAGVLAERGLFPDGRFFLDLRGTDGAPLRPAEALAILLRALGVPERDVPAGEEEAAGRYRALLAERRCLLILDNAADEAQVRPLLPGAGAGMALVTSRRSLSGLEGVHRLALAPLPAREAGEFLVRLLGGARAEAEAKAVEELVALCGGLPLALRIAGNRLASRPGWTVAHLVGRLADTERRLAALTAGDLQVEGPFLLSYQQLSPLAQRTFRRLSLVPGPDAGPELAAVLGQTGLDDAEDSLEELVELGLLQSASDGRYRFHDLIRLFARARLQEAEPEAQRRAARERMVGWLLDAATAAGRWFEPDWGRAPAEPVRHVELGTREQARAWIEAELANWFGAFRLAAEAGEHRRVVDLAESMHWYSDRLMWWPRWLEVYERSAASAHALGDGGLEVTHRNYHAWALNKIGKRPADAIAEGRRALALAEAIGDVRQQAWAWTYIGGAAIDVPDPDLMLGAGGEATARFEAVGDWDGYAQALAVTAFGLESTGRLEEALAQHRTRRAALTDPVRGVSPVIADISIAHSTLWIGELEVRLGDWPAAAESLTAAVPLLEALGQSRQEARARLGLARALRALDPSEPWIPHARRALETAVAIDYPQVAAEARRLLS</sequence>
<dbReference type="Pfam" id="PF13560">
    <property type="entry name" value="HTH_31"/>
    <property type="match status" value="1"/>
</dbReference>
<organism evidence="2 3">
    <name type="scientific">Dactylosporangium darangshiense</name>
    <dbReference type="NCBI Taxonomy" id="579108"/>
    <lineage>
        <taxon>Bacteria</taxon>
        <taxon>Bacillati</taxon>
        <taxon>Actinomycetota</taxon>
        <taxon>Actinomycetes</taxon>
        <taxon>Micromonosporales</taxon>
        <taxon>Micromonosporaceae</taxon>
        <taxon>Dactylosporangium</taxon>
    </lineage>
</organism>
<evidence type="ECO:0000313" key="3">
    <source>
        <dbReference type="Proteomes" id="UP001500620"/>
    </source>
</evidence>
<dbReference type="InterPro" id="IPR011990">
    <property type="entry name" value="TPR-like_helical_dom_sf"/>
</dbReference>
<dbReference type="RefSeq" id="WP_345126671.1">
    <property type="nucleotide sequence ID" value="NZ_BAABAT010000006.1"/>
</dbReference>
<dbReference type="PRINTS" id="PR00364">
    <property type="entry name" value="DISEASERSIST"/>
</dbReference>
<dbReference type="PANTHER" id="PTHR47691">
    <property type="entry name" value="REGULATOR-RELATED"/>
    <property type="match status" value="1"/>
</dbReference>
<dbReference type="PANTHER" id="PTHR47691:SF3">
    <property type="entry name" value="HTH-TYPE TRANSCRIPTIONAL REGULATOR RV0890C-RELATED"/>
    <property type="match status" value="1"/>
</dbReference>
<accession>A0ABP8D6W0</accession>
<protein>
    <recommendedName>
        <fullName evidence="1">HTH cro/C1-type domain-containing protein</fullName>
    </recommendedName>
</protein>
<dbReference type="InterPro" id="IPR001387">
    <property type="entry name" value="Cro/C1-type_HTH"/>
</dbReference>
<name>A0ABP8D6W0_9ACTN</name>
<evidence type="ECO:0000313" key="2">
    <source>
        <dbReference type="EMBL" id="GAA4248891.1"/>
    </source>
</evidence>
<keyword evidence="3" id="KW-1185">Reference proteome</keyword>
<evidence type="ECO:0000259" key="1">
    <source>
        <dbReference type="PROSITE" id="PS50943"/>
    </source>
</evidence>
<dbReference type="EMBL" id="BAABAT010000006">
    <property type="protein sequence ID" value="GAA4248891.1"/>
    <property type="molecule type" value="Genomic_DNA"/>
</dbReference>
<dbReference type="SUPFAM" id="SSF52540">
    <property type="entry name" value="P-loop containing nucleoside triphosphate hydrolases"/>
    <property type="match status" value="1"/>
</dbReference>
<feature type="domain" description="HTH cro/C1-type" evidence="1">
    <location>
        <begin position="11"/>
        <end position="66"/>
    </location>
</feature>
<dbReference type="SUPFAM" id="SSF47413">
    <property type="entry name" value="lambda repressor-like DNA-binding domains"/>
    <property type="match status" value="1"/>
</dbReference>
<dbReference type="InterPro" id="IPR027417">
    <property type="entry name" value="P-loop_NTPase"/>
</dbReference>
<proteinExistence type="predicted"/>
<dbReference type="Gene3D" id="1.10.260.40">
    <property type="entry name" value="lambda repressor-like DNA-binding domains"/>
    <property type="match status" value="1"/>
</dbReference>
<gene>
    <name evidence="2" type="ORF">GCM10022255_030740</name>
</gene>
<dbReference type="Gene3D" id="3.40.50.300">
    <property type="entry name" value="P-loop containing nucleotide triphosphate hydrolases"/>
    <property type="match status" value="1"/>
</dbReference>
<reference evidence="3" key="1">
    <citation type="journal article" date="2019" name="Int. J. Syst. Evol. Microbiol.">
        <title>The Global Catalogue of Microorganisms (GCM) 10K type strain sequencing project: providing services to taxonomists for standard genome sequencing and annotation.</title>
        <authorList>
            <consortium name="The Broad Institute Genomics Platform"/>
            <consortium name="The Broad Institute Genome Sequencing Center for Infectious Disease"/>
            <person name="Wu L."/>
            <person name="Ma J."/>
        </authorList>
    </citation>
    <scope>NUCLEOTIDE SEQUENCE [LARGE SCALE GENOMIC DNA]</scope>
    <source>
        <strain evidence="3">JCM 17441</strain>
    </source>
</reference>
<dbReference type="PROSITE" id="PS50943">
    <property type="entry name" value="HTH_CROC1"/>
    <property type="match status" value="1"/>
</dbReference>
<dbReference type="Gene3D" id="1.25.40.10">
    <property type="entry name" value="Tetratricopeptide repeat domain"/>
    <property type="match status" value="1"/>
</dbReference>
<dbReference type="SMART" id="SM00530">
    <property type="entry name" value="HTH_XRE"/>
    <property type="match status" value="1"/>
</dbReference>
<dbReference type="InterPro" id="IPR010982">
    <property type="entry name" value="Lambda_DNA-bd_dom_sf"/>
</dbReference>
<dbReference type="Proteomes" id="UP001500620">
    <property type="component" value="Unassembled WGS sequence"/>
</dbReference>